<accession>A0A1L7WJG9</accession>
<comment type="similarity">
    <text evidence="2">Belongs to the MSOX/MTOX family.</text>
</comment>
<keyword evidence="8" id="KW-1185">Reference proteome</keyword>
<evidence type="ECO:0000256" key="5">
    <source>
        <dbReference type="ARBA" id="ARBA00023002"/>
    </source>
</evidence>
<evidence type="ECO:0000313" key="7">
    <source>
        <dbReference type="EMBL" id="CZR52911.1"/>
    </source>
</evidence>
<keyword evidence="5" id="KW-0560">Oxidoreductase</keyword>
<name>A0A1L7WJG9_9HELO</name>
<dbReference type="GO" id="GO:0008115">
    <property type="term" value="F:sarcosine oxidase activity"/>
    <property type="evidence" value="ECO:0007669"/>
    <property type="project" value="TreeGrafter"/>
</dbReference>
<evidence type="ECO:0000256" key="4">
    <source>
        <dbReference type="ARBA" id="ARBA00022827"/>
    </source>
</evidence>
<reference evidence="7 8" key="1">
    <citation type="submission" date="2016-03" db="EMBL/GenBank/DDBJ databases">
        <authorList>
            <person name="Ploux O."/>
        </authorList>
    </citation>
    <scope>NUCLEOTIDE SEQUENCE [LARGE SCALE GENOMIC DNA]</scope>
    <source>
        <strain evidence="7 8">UAMH 11012</strain>
    </source>
</reference>
<sequence length="307" mass="33671">MLAPSSQSQGCALKMGWTSDERCSCTSRYQAGQYSSPVRRPYTTNSCRDGADGASANINKIIRFSYGKEIEYQTLAVEASKIWDEWNQQLADLKKSGEDVGLPPGLKAGDKLWFNSGMLRTSVSDTPDEFEVETLKCMEKEKGLREKHFEVGNEADLRRAQKSGWAHKLDPFHRKEQGKPHIAVLDTTAGFVAAGRSCLWALHLCKLAGVKLVLAPQAGKLRRLLSKPDGSIHGIETEDGKPHSADLVIVACGGWTPAILPETSRSIETTAGSVVTVQIPRENKSLPEFEPLMRILQESLLKSSSSS</sequence>
<dbReference type="PANTHER" id="PTHR10961:SF15">
    <property type="entry name" value="FAD DEPENDENT OXIDOREDUCTASE DOMAIN-CONTAINING PROTEIN"/>
    <property type="match status" value="1"/>
</dbReference>
<dbReference type="Proteomes" id="UP000184330">
    <property type="component" value="Unassembled WGS sequence"/>
</dbReference>
<dbReference type="Pfam" id="PF01266">
    <property type="entry name" value="DAO"/>
    <property type="match status" value="1"/>
</dbReference>
<comment type="cofactor">
    <cofactor evidence="1">
        <name>FAD</name>
        <dbReference type="ChEBI" id="CHEBI:57692"/>
    </cofactor>
</comment>
<evidence type="ECO:0000313" key="8">
    <source>
        <dbReference type="Proteomes" id="UP000184330"/>
    </source>
</evidence>
<dbReference type="InterPro" id="IPR036188">
    <property type="entry name" value="FAD/NAD-bd_sf"/>
</dbReference>
<dbReference type="SUPFAM" id="SSF51905">
    <property type="entry name" value="FAD/NAD(P)-binding domain"/>
    <property type="match status" value="1"/>
</dbReference>
<dbReference type="PANTHER" id="PTHR10961">
    <property type="entry name" value="PEROXISOMAL SARCOSINE OXIDASE"/>
    <property type="match status" value="1"/>
</dbReference>
<keyword evidence="4" id="KW-0274">FAD</keyword>
<protein>
    <recommendedName>
        <fullName evidence="6">FAD dependent oxidoreductase domain-containing protein</fullName>
    </recommendedName>
</protein>
<dbReference type="InterPro" id="IPR045170">
    <property type="entry name" value="MTOX"/>
</dbReference>
<dbReference type="STRING" id="576137.A0A1L7WJG9"/>
<gene>
    <name evidence="7" type="ORF">PAC_02788</name>
</gene>
<dbReference type="EMBL" id="FJOG01000003">
    <property type="protein sequence ID" value="CZR52911.1"/>
    <property type="molecule type" value="Genomic_DNA"/>
</dbReference>
<evidence type="ECO:0000256" key="2">
    <source>
        <dbReference type="ARBA" id="ARBA00010989"/>
    </source>
</evidence>
<proteinExistence type="inferred from homology"/>
<dbReference type="OrthoDB" id="2219495at2759"/>
<dbReference type="InterPro" id="IPR006076">
    <property type="entry name" value="FAD-dep_OxRdtase"/>
</dbReference>
<evidence type="ECO:0000256" key="1">
    <source>
        <dbReference type="ARBA" id="ARBA00001974"/>
    </source>
</evidence>
<evidence type="ECO:0000256" key="3">
    <source>
        <dbReference type="ARBA" id="ARBA00022630"/>
    </source>
</evidence>
<dbReference type="GO" id="GO:0050660">
    <property type="term" value="F:flavin adenine dinucleotide binding"/>
    <property type="evidence" value="ECO:0007669"/>
    <property type="project" value="InterPro"/>
</dbReference>
<organism evidence="7 8">
    <name type="scientific">Phialocephala subalpina</name>
    <dbReference type="NCBI Taxonomy" id="576137"/>
    <lineage>
        <taxon>Eukaryota</taxon>
        <taxon>Fungi</taxon>
        <taxon>Dikarya</taxon>
        <taxon>Ascomycota</taxon>
        <taxon>Pezizomycotina</taxon>
        <taxon>Leotiomycetes</taxon>
        <taxon>Helotiales</taxon>
        <taxon>Mollisiaceae</taxon>
        <taxon>Phialocephala</taxon>
        <taxon>Phialocephala fortinii species complex</taxon>
    </lineage>
</organism>
<keyword evidence="3" id="KW-0285">Flavoprotein</keyword>
<dbReference type="Gene3D" id="3.50.50.60">
    <property type="entry name" value="FAD/NAD(P)-binding domain"/>
    <property type="match status" value="2"/>
</dbReference>
<feature type="domain" description="FAD dependent oxidoreductase" evidence="6">
    <location>
        <begin position="50"/>
        <end position="282"/>
    </location>
</feature>
<dbReference type="AlphaFoldDB" id="A0A1L7WJG9"/>
<evidence type="ECO:0000259" key="6">
    <source>
        <dbReference type="Pfam" id="PF01266"/>
    </source>
</evidence>